<feature type="domain" description="Flavodoxin-like" evidence="1">
    <location>
        <begin position="5"/>
        <end position="145"/>
    </location>
</feature>
<protein>
    <submittedName>
        <fullName evidence="2">Flavodoxin family protein</fullName>
    </submittedName>
</protein>
<dbReference type="PROSITE" id="PS50902">
    <property type="entry name" value="FLAVODOXIN_LIKE"/>
    <property type="match status" value="1"/>
</dbReference>
<evidence type="ECO:0000313" key="3">
    <source>
        <dbReference type="Proteomes" id="UP000321408"/>
    </source>
</evidence>
<evidence type="ECO:0000313" key="2">
    <source>
        <dbReference type="EMBL" id="QEE17674.1"/>
    </source>
</evidence>
<evidence type="ECO:0000259" key="1">
    <source>
        <dbReference type="PROSITE" id="PS50902"/>
    </source>
</evidence>
<dbReference type="Proteomes" id="UP000321408">
    <property type="component" value="Chromosome"/>
</dbReference>
<dbReference type="SUPFAM" id="SSF52218">
    <property type="entry name" value="Flavoproteins"/>
    <property type="match status" value="1"/>
</dbReference>
<dbReference type="Gene3D" id="3.40.50.360">
    <property type="match status" value="1"/>
</dbReference>
<dbReference type="InterPro" id="IPR029039">
    <property type="entry name" value="Flavoprotein-like_sf"/>
</dbReference>
<dbReference type="GO" id="GO:0003955">
    <property type="term" value="F:NAD(P)H dehydrogenase (quinone) activity"/>
    <property type="evidence" value="ECO:0007669"/>
    <property type="project" value="UniProtKB-EC"/>
</dbReference>
<dbReference type="InterPro" id="IPR008254">
    <property type="entry name" value="Flavodoxin/NO_synth"/>
</dbReference>
<keyword evidence="3" id="KW-1185">Reference proteome</keyword>
<dbReference type="KEGG" id="psyt:DSAG12_03511"/>
<gene>
    <name evidence="2" type="ORF">DSAG12_03511</name>
</gene>
<dbReference type="Pfam" id="PF00258">
    <property type="entry name" value="Flavodoxin_1"/>
    <property type="match status" value="1"/>
</dbReference>
<proteinExistence type="predicted"/>
<dbReference type="AlphaFoldDB" id="A0A5B9DEW8"/>
<dbReference type="EMBL" id="CP042905">
    <property type="protein sequence ID" value="QEE17674.1"/>
    <property type="molecule type" value="Genomic_DNA"/>
</dbReference>
<sequence>MKKKFIILYYSKDGNTHQLAKRFWDIFREFIPNRYEIEMMKAQEMNIESLRASIGIIVGSPDYYSYVAGQIKIFFDEILEYKKNFKGKPAIGFITHGGGGDAANSLQDLLSYLKFDVIKPIISVKEDNITSKIESQIQKSLMKMLKIAEDSD</sequence>
<accession>A0A5B9DEW8</accession>
<name>A0A5B9DEW8_9ARCH</name>
<dbReference type="RefSeq" id="WP_147664562.1">
    <property type="nucleotide sequence ID" value="NZ_CP042905.2"/>
</dbReference>
<dbReference type="GeneID" id="41331482"/>
<dbReference type="OrthoDB" id="9059at2157"/>
<organism evidence="2 3">
    <name type="scientific">Promethearchaeum syntrophicum</name>
    <dbReference type="NCBI Taxonomy" id="2594042"/>
    <lineage>
        <taxon>Archaea</taxon>
        <taxon>Promethearchaeati</taxon>
        <taxon>Promethearchaeota</taxon>
        <taxon>Promethearchaeia</taxon>
        <taxon>Promethearchaeales</taxon>
        <taxon>Promethearchaeaceae</taxon>
        <taxon>Promethearchaeum</taxon>
    </lineage>
</organism>
<reference evidence="2 3" key="2">
    <citation type="journal article" date="2024" name="Int. J. Syst. Evol. Microbiol.">
        <title>Promethearchaeum syntrophicum gen. nov., sp. nov., an anaerobic, obligately syntrophic archaeon, the first isolate of the lineage 'Asgard' archaea, and proposal of the new archaeal phylum Promethearchaeota phyl. nov. and kingdom Promethearchaeati regn. nov.</title>
        <authorList>
            <person name="Imachi H."/>
            <person name="Nobu M.K."/>
            <person name="Kato S."/>
            <person name="Takaki Y."/>
            <person name="Miyazaki M."/>
            <person name="Miyata M."/>
            <person name="Ogawara M."/>
            <person name="Saito Y."/>
            <person name="Sakai S."/>
            <person name="Tahara Y.O."/>
            <person name="Takano Y."/>
            <person name="Tasumi E."/>
            <person name="Uematsu K."/>
            <person name="Yoshimura T."/>
            <person name="Itoh T."/>
            <person name="Ohkuma M."/>
            <person name="Takai K."/>
        </authorList>
    </citation>
    <scope>NUCLEOTIDE SEQUENCE [LARGE SCALE GENOMIC DNA]</scope>
    <source>
        <strain evidence="2 3">MK-D1</strain>
    </source>
</reference>
<dbReference type="GO" id="GO:0010181">
    <property type="term" value="F:FMN binding"/>
    <property type="evidence" value="ECO:0007669"/>
    <property type="project" value="InterPro"/>
</dbReference>
<reference evidence="2 3" key="1">
    <citation type="journal article" date="2020" name="Nature">
        <title>Isolation of an archaeon at the prokaryote-eukaryote interface.</title>
        <authorList>
            <person name="Imachi H."/>
            <person name="Nobu M.K."/>
            <person name="Nakahara N."/>
            <person name="Morono Y."/>
            <person name="Ogawara M."/>
            <person name="Takaki Y."/>
            <person name="Takano Y."/>
            <person name="Uematsu K."/>
            <person name="Ikuta T."/>
            <person name="Ito M."/>
            <person name="Matsui Y."/>
            <person name="Miyazaki M."/>
            <person name="Murata K."/>
            <person name="Saito Y."/>
            <person name="Sakai S."/>
            <person name="Song C."/>
            <person name="Tasumi E."/>
            <person name="Yamanaka Y."/>
            <person name="Yamaguchi T."/>
            <person name="Kamagata Y."/>
            <person name="Tamaki H."/>
            <person name="Takai K."/>
        </authorList>
    </citation>
    <scope>NUCLEOTIDE SEQUENCE [LARGE SCALE GENOMIC DNA]</scope>
    <source>
        <strain evidence="2 3">MK-D1</strain>
    </source>
</reference>